<sequence>MTDEQTSKTETKRDRVRRLLIDPLTEHGFRKPGGVSAERHAKFLRDLADELSHMHDEKLEDLRAALRYRGEGKDRRGWPRMATIMPLAEAAQPRPLEEVPALTRWFRSAAGAEAHRENRLLAEFRFWEKFKRPPLKDGEKRMVREKARELDSDYRVRADRERRGVASDDDLQWLAWHRRDEARALALLPEGVE</sequence>
<dbReference type="RefSeq" id="WP_089954877.1">
    <property type="nucleotide sequence ID" value="NZ_FNAV01000002.1"/>
</dbReference>
<reference evidence="2" key="1">
    <citation type="submission" date="2016-10" db="EMBL/GenBank/DDBJ databases">
        <authorList>
            <person name="Varghese N."/>
            <person name="Submissions S."/>
        </authorList>
    </citation>
    <scope>NUCLEOTIDE SEQUENCE [LARGE SCALE GENOMIC DNA]</scope>
    <source>
        <strain evidence="2">DSM 10146</strain>
    </source>
</reference>
<gene>
    <name evidence="1" type="ORF">SAMN04488105_1025</name>
</gene>
<organism evidence="1 2">
    <name type="scientific">Salipiger thiooxidans</name>
    <dbReference type="NCBI Taxonomy" id="282683"/>
    <lineage>
        <taxon>Bacteria</taxon>
        <taxon>Pseudomonadati</taxon>
        <taxon>Pseudomonadota</taxon>
        <taxon>Alphaproteobacteria</taxon>
        <taxon>Rhodobacterales</taxon>
        <taxon>Roseobacteraceae</taxon>
        <taxon>Salipiger</taxon>
    </lineage>
</organism>
<dbReference type="Proteomes" id="UP000198994">
    <property type="component" value="Unassembled WGS sequence"/>
</dbReference>
<dbReference type="EMBL" id="FNAV01000002">
    <property type="protein sequence ID" value="SDE23089.1"/>
    <property type="molecule type" value="Genomic_DNA"/>
</dbReference>
<accession>A0A1G7B7M9</accession>
<dbReference type="STRING" id="282683.SAMN04488105_1025"/>
<dbReference type="AlphaFoldDB" id="A0A1G7B7M9"/>
<evidence type="ECO:0000313" key="2">
    <source>
        <dbReference type="Proteomes" id="UP000198994"/>
    </source>
</evidence>
<protein>
    <submittedName>
        <fullName evidence="1">Uncharacterized protein</fullName>
    </submittedName>
</protein>
<evidence type="ECO:0000313" key="1">
    <source>
        <dbReference type="EMBL" id="SDE23089.1"/>
    </source>
</evidence>
<proteinExistence type="predicted"/>
<dbReference type="OrthoDB" id="7850758at2"/>
<keyword evidence="2" id="KW-1185">Reference proteome</keyword>
<name>A0A1G7B7M9_9RHOB</name>